<name>A0A3S5Y152_RHOH1</name>
<dbReference type="Gene3D" id="3.40.50.1820">
    <property type="entry name" value="alpha/beta hydrolase"/>
    <property type="match status" value="1"/>
</dbReference>
<dbReference type="Pfam" id="PF00135">
    <property type="entry name" value="COesterase"/>
    <property type="match status" value="1"/>
</dbReference>
<dbReference type="InterPro" id="IPR050309">
    <property type="entry name" value="Type-B_Carboxylest/Lipase"/>
</dbReference>
<dbReference type="GO" id="GO:0004104">
    <property type="term" value="F:cholinesterase activity"/>
    <property type="evidence" value="ECO:0007669"/>
    <property type="project" value="InterPro"/>
</dbReference>
<dbReference type="EMBL" id="FN563149">
    <property type="protein sequence ID" value="CBH46258.1"/>
    <property type="molecule type" value="Genomic_DNA"/>
</dbReference>
<accession>A0A3S5Y152</accession>
<evidence type="ECO:0000313" key="6">
    <source>
        <dbReference type="EMBL" id="CBH46258.1"/>
    </source>
</evidence>
<dbReference type="InterPro" id="IPR019826">
    <property type="entry name" value="Carboxylesterase_B_AS"/>
</dbReference>
<dbReference type="EC" id="3.1.1.-" evidence="4"/>
<evidence type="ECO:0000259" key="5">
    <source>
        <dbReference type="Pfam" id="PF00135"/>
    </source>
</evidence>
<evidence type="ECO:0000313" key="7">
    <source>
        <dbReference type="Proteomes" id="UP000006892"/>
    </source>
</evidence>
<evidence type="ECO:0000256" key="1">
    <source>
        <dbReference type="ARBA" id="ARBA00005964"/>
    </source>
</evidence>
<reference evidence="6" key="1">
    <citation type="journal article" date="2010" name="PLoS Genet.">
        <title>The genome of a pathogenic rhodococcus: cooptive virulence underpinned by key gene acquisitions.</title>
        <authorList>
            <person name="Letek M."/>
            <person name="Gonzalez P."/>
            <person name="Macarthur I."/>
            <person name="Rodriguez H."/>
            <person name="Freeman T.C."/>
            <person name="Valero-Rello A."/>
            <person name="Blanco M."/>
            <person name="Buckley T."/>
            <person name="Cherevach I."/>
            <person name="Fahey R."/>
            <person name="Hapeshi A."/>
            <person name="Holdstock J."/>
            <person name="Leadon D."/>
            <person name="Navas J."/>
            <person name="Ocampo A."/>
            <person name="Quail M.A."/>
            <person name="Sanders M."/>
            <person name="Scortti M.M."/>
            <person name="Prescott J.F."/>
            <person name="Fogarty U."/>
            <person name="Meijer W.G."/>
            <person name="Parkhill J."/>
            <person name="Bentley S.D."/>
            <person name="Vazquez-Boland J.A."/>
        </authorList>
    </citation>
    <scope>NUCLEOTIDE SEQUENCE [LARGE SCALE GENOMIC DNA]</scope>
    <source>
        <strain evidence="6 7">103S</strain>
    </source>
</reference>
<feature type="active site" description="Acyl-ester intermediate" evidence="3">
    <location>
        <position position="198"/>
    </location>
</feature>
<keyword evidence="2 4" id="KW-0378">Hydrolase</keyword>
<dbReference type="InterPro" id="IPR002018">
    <property type="entry name" value="CarbesteraseB"/>
</dbReference>
<dbReference type="InterPro" id="IPR000997">
    <property type="entry name" value="Cholinesterase"/>
</dbReference>
<dbReference type="PROSITE" id="PS00122">
    <property type="entry name" value="CARBOXYLESTERASE_B_1"/>
    <property type="match status" value="1"/>
</dbReference>
<dbReference type="PANTHER" id="PTHR11559">
    <property type="entry name" value="CARBOXYLESTERASE"/>
    <property type="match status" value="1"/>
</dbReference>
<dbReference type="Proteomes" id="UP001154400">
    <property type="component" value="Chromosome"/>
</dbReference>
<evidence type="ECO:0000256" key="3">
    <source>
        <dbReference type="PIRSR" id="PIRSR600997-1"/>
    </source>
</evidence>
<feature type="domain" description="Carboxylesterase type B" evidence="5">
    <location>
        <begin position="10"/>
        <end position="497"/>
    </location>
</feature>
<sequence length="518" mass="56234">MTYAAPRTDTAIIQTTYGPVRGTHCGPVAVWKGIRYAAAPTGDRRFRAPVPPQPWAEVFDADRFGPVGPQSAMPGMSLGDDVRQDEDCLSLNVWAPDTGGTKKPVMVWIHGGAYFRGASSQPVYDGRALAEAGDVVVVTINYRLGAFGFVDFSSLSSDRHRFDTNVAMQDMIAALRWVQANIAAFGGDPDCVTVFGESAGGGAVTTLLTMPSARGLFHRAIAESSPATSVYNQERAAHVAQLFLEILGGADDPVDRLLTASTDELLAASDELFSRIPTDTPGTLAFGPVVDGTLIPDYPVNAYWNGTALRVPLLIGTNKDEASLFKLMKSPLMPLDPDVIRGMFAEIAAEHPDVEFPDQARIESAYSGLATRNDAMGLTRDFGFRLPTLWIVEAHSRYAPTWLYRFDYATPMLKALKIGATHATELPYVFGNIAHGPREITYLLGGLSTARRVSERMQHRWLAFAEAGTPLGLEGEPEWRAYDRDGRSTLVIDKHDTVVADLDGPLRAAWGEQVIAFA</sequence>
<feature type="active site" description="Charge relay system" evidence="3">
    <location>
        <position position="422"/>
    </location>
</feature>
<dbReference type="PRINTS" id="PR00878">
    <property type="entry name" value="CHOLNESTRASE"/>
</dbReference>
<feature type="active site" description="Charge relay system" evidence="3">
    <location>
        <position position="321"/>
    </location>
</feature>
<dbReference type="SUPFAM" id="SSF53474">
    <property type="entry name" value="alpha/beta-Hydrolases"/>
    <property type="match status" value="1"/>
</dbReference>
<protein>
    <recommendedName>
        <fullName evidence="4">Carboxylic ester hydrolase</fullName>
        <ecNumber evidence="4">3.1.1.-</ecNumber>
    </recommendedName>
</protein>
<dbReference type="KEGG" id="req:REQ_01060"/>
<gene>
    <name evidence="6" type="ordered locus">REQ_01060</name>
</gene>
<comment type="similarity">
    <text evidence="1 4">Belongs to the type-B carboxylesterase/lipase family.</text>
</comment>
<organism evidence="6">
    <name type="scientific">Rhodococcus hoagii (strain 103S)</name>
    <name type="common">Rhodococcus equi</name>
    <dbReference type="NCBI Taxonomy" id="685727"/>
    <lineage>
        <taxon>Bacteria</taxon>
        <taxon>Bacillati</taxon>
        <taxon>Actinomycetota</taxon>
        <taxon>Actinomycetes</taxon>
        <taxon>Mycobacteriales</taxon>
        <taxon>Nocardiaceae</taxon>
        <taxon>Prescottella</taxon>
    </lineage>
</organism>
<dbReference type="AlphaFoldDB" id="A0A3S5Y152"/>
<dbReference type="InterPro" id="IPR029058">
    <property type="entry name" value="AB_hydrolase_fold"/>
</dbReference>
<proteinExistence type="inferred from homology"/>
<evidence type="ECO:0000256" key="2">
    <source>
        <dbReference type="ARBA" id="ARBA00022801"/>
    </source>
</evidence>
<dbReference type="RefSeq" id="WP_013414440.1">
    <property type="nucleotide sequence ID" value="NC_014659.1"/>
</dbReference>
<evidence type="ECO:0000256" key="4">
    <source>
        <dbReference type="RuleBase" id="RU361235"/>
    </source>
</evidence>